<accession>A0AAD9MXX7</accession>
<protein>
    <submittedName>
        <fullName evidence="1">Uncharacterized protein</fullName>
    </submittedName>
</protein>
<dbReference type="AlphaFoldDB" id="A0AAD9MXX7"/>
<feature type="non-terminal residue" evidence="1">
    <location>
        <position position="1"/>
    </location>
</feature>
<dbReference type="EMBL" id="JAODUP010000505">
    <property type="protein sequence ID" value="KAK2148283.1"/>
    <property type="molecule type" value="Genomic_DNA"/>
</dbReference>
<dbReference type="Gene3D" id="2.120.10.30">
    <property type="entry name" value="TolB, C-terminal domain"/>
    <property type="match status" value="1"/>
</dbReference>
<name>A0AAD9MXX7_9ANNE</name>
<dbReference type="Proteomes" id="UP001208570">
    <property type="component" value="Unassembled WGS sequence"/>
</dbReference>
<dbReference type="InterPro" id="IPR011042">
    <property type="entry name" value="6-blade_b-propeller_TolB-like"/>
</dbReference>
<keyword evidence="2" id="KW-1185">Reference proteome</keyword>
<dbReference type="SUPFAM" id="SSF63829">
    <property type="entry name" value="Calcium-dependent phosphotriesterase"/>
    <property type="match status" value="1"/>
</dbReference>
<organism evidence="1 2">
    <name type="scientific">Paralvinella palmiformis</name>
    <dbReference type="NCBI Taxonomy" id="53620"/>
    <lineage>
        <taxon>Eukaryota</taxon>
        <taxon>Metazoa</taxon>
        <taxon>Spiralia</taxon>
        <taxon>Lophotrochozoa</taxon>
        <taxon>Annelida</taxon>
        <taxon>Polychaeta</taxon>
        <taxon>Sedentaria</taxon>
        <taxon>Canalipalpata</taxon>
        <taxon>Terebellida</taxon>
        <taxon>Terebelliformia</taxon>
        <taxon>Alvinellidae</taxon>
        <taxon>Paralvinella</taxon>
    </lineage>
</organism>
<proteinExistence type="predicted"/>
<gene>
    <name evidence="1" type="ORF">LSH36_505g00006</name>
</gene>
<evidence type="ECO:0000313" key="2">
    <source>
        <dbReference type="Proteomes" id="UP001208570"/>
    </source>
</evidence>
<comment type="caution">
    <text evidence="1">The sequence shown here is derived from an EMBL/GenBank/DDBJ whole genome shotgun (WGS) entry which is preliminary data.</text>
</comment>
<sequence length="317" mass="36986">YILKKRFHIEDKYLDTRCLYDILDICYLDNNHLIVVTKGSLHIITKDGDKVNHPLLDGRDTITVFDIEGGRRKDELDMFTSVSVNKKEDVIVMTETMGKDDRGYLNVWNLVSNKCQFNRYKICQDPHCVGIMSNGQYVVCSRNGCEGLYKYNESCKIIWYNRAFYNVDDLTVNNNNDNIIVSYRYEGVFVIDSDGDFLLSISYSSSLSLSSYPQCLSVDKEGNLFICDSKSILLFNHQYQFVKKLVTTKYEPYRVALYDNKYMAICGKYSNIVNIYCTIDNNDINDGARIWMRIREWIRAIFCRQNQRLFSRNSSAE</sequence>
<evidence type="ECO:0000313" key="1">
    <source>
        <dbReference type="EMBL" id="KAK2148283.1"/>
    </source>
</evidence>
<reference evidence="1" key="1">
    <citation type="journal article" date="2023" name="Mol. Biol. Evol.">
        <title>Third-Generation Sequencing Reveals the Adaptive Role of the Epigenome in Three Deep-Sea Polychaetes.</title>
        <authorList>
            <person name="Perez M."/>
            <person name="Aroh O."/>
            <person name="Sun Y."/>
            <person name="Lan Y."/>
            <person name="Juniper S.K."/>
            <person name="Young C.R."/>
            <person name="Angers B."/>
            <person name="Qian P.Y."/>
        </authorList>
    </citation>
    <scope>NUCLEOTIDE SEQUENCE</scope>
    <source>
        <strain evidence="1">P08H-3</strain>
    </source>
</reference>